<feature type="domain" description="Carboxymuconolactone decarboxylase-like" evidence="1">
    <location>
        <begin position="40"/>
        <end position="118"/>
    </location>
</feature>
<dbReference type="InterPro" id="IPR029032">
    <property type="entry name" value="AhpD-like"/>
</dbReference>
<accession>A0ABS7I100</accession>
<dbReference type="InterPro" id="IPR003779">
    <property type="entry name" value="CMD-like"/>
</dbReference>
<gene>
    <name evidence="2" type="ORF">JNB61_13515</name>
</gene>
<dbReference type="PANTHER" id="PTHR35446:SF2">
    <property type="entry name" value="CARBOXYMUCONOLACTONE DECARBOXYLASE-LIKE DOMAIN-CONTAINING PROTEIN"/>
    <property type="match status" value="1"/>
</dbReference>
<evidence type="ECO:0000259" key="1">
    <source>
        <dbReference type="Pfam" id="PF02627"/>
    </source>
</evidence>
<dbReference type="PANTHER" id="PTHR35446">
    <property type="entry name" value="SI:CH211-175M2.5"/>
    <property type="match status" value="1"/>
</dbReference>
<dbReference type="SUPFAM" id="SSF69118">
    <property type="entry name" value="AhpD-like"/>
    <property type="match status" value="1"/>
</dbReference>
<evidence type="ECO:0000313" key="2">
    <source>
        <dbReference type="EMBL" id="MBW9110794.1"/>
    </source>
</evidence>
<dbReference type="Pfam" id="PF02627">
    <property type="entry name" value="CMD"/>
    <property type="match status" value="1"/>
</dbReference>
<protein>
    <submittedName>
        <fullName evidence="2">Carboxymuconolactone decarboxylase family protein</fullName>
    </submittedName>
</protein>
<dbReference type="Proteomes" id="UP000777440">
    <property type="component" value="Unassembled WGS sequence"/>
</dbReference>
<dbReference type="EMBL" id="JAEUAX010000007">
    <property type="protein sequence ID" value="MBW9110794.1"/>
    <property type="molecule type" value="Genomic_DNA"/>
</dbReference>
<dbReference type="Gene3D" id="1.20.1290.10">
    <property type="entry name" value="AhpD-like"/>
    <property type="match status" value="1"/>
</dbReference>
<proteinExistence type="predicted"/>
<keyword evidence="3" id="KW-1185">Reference proteome</keyword>
<evidence type="ECO:0000313" key="3">
    <source>
        <dbReference type="Proteomes" id="UP000777440"/>
    </source>
</evidence>
<sequence length="200" mass="21108">MIVTTPDLDGATGHVAEMYDGDLSGDGFVFGHTRAMAVNPEAHQAFEALIRAIVPSIGLRNYELATLGAARAIGSDHCLLAHGRKSLRAGILDEDQLVRLAREGAAADLDEKDMAVIAYSERLSTDAATMTDADTRRLRDLGFTDRQIVDLTLAAAVRNYFSRALLALAVPVDDVPGLSPAVVAALLAPAQAARRDVSGG</sequence>
<organism evidence="2 3">
    <name type="scientific">Microbacterium ureisolvens</name>
    <dbReference type="NCBI Taxonomy" id="2781186"/>
    <lineage>
        <taxon>Bacteria</taxon>
        <taxon>Bacillati</taxon>
        <taxon>Actinomycetota</taxon>
        <taxon>Actinomycetes</taxon>
        <taxon>Micrococcales</taxon>
        <taxon>Microbacteriaceae</taxon>
        <taxon>Microbacterium</taxon>
    </lineage>
</organism>
<dbReference type="RefSeq" id="WP_220339968.1">
    <property type="nucleotide sequence ID" value="NZ_JAEUAX010000007.1"/>
</dbReference>
<name>A0ABS7I100_9MICO</name>
<comment type="caution">
    <text evidence="2">The sequence shown here is derived from an EMBL/GenBank/DDBJ whole genome shotgun (WGS) entry which is preliminary data.</text>
</comment>
<reference evidence="2 3" key="1">
    <citation type="journal article" date="2021" name="MBio">
        <title>Poor Competitiveness of Bradyrhizobium in Pigeon Pea Root Colonization in Indian Soils.</title>
        <authorList>
            <person name="Chalasani D."/>
            <person name="Basu A."/>
            <person name="Pullabhotla S.V.S.R.N."/>
            <person name="Jorrin B."/>
            <person name="Neal A.L."/>
            <person name="Poole P.S."/>
            <person name="Podile A.R."/>
            <person name="Tkacz A."/>
        </authorList>
    </citation>
    <scope>NUCLEOTIDE SEQUENCE [LARGE SCALE GENOMIC DNA]</scope>
    <source>
        <strain evidence="2 3">HU12</strain>
    </source>
</reference>